<keyword evidence="3" id="KW-0554">One-carbon metabolism</keyword>
<dbReference type="InterPro" id="IPR015878">
    <property type="entry name" value="Ado_hCys_hydrolase_NAD-bd"/>
</dbReference>
<evidence type="ECO:0000259" key="5">
    <source>
        <dbReference type="SMART" id="SM00997"/>
    </source>
</evidence>
<dbReference type="Pfam" id="PF00670">
    <property type="entry name" value="AdoHcyase_NAD"/>
    <property type="match status" value="1"/>
</dbReference>
<dbReference type="InterPro" id="IPR000043">
    <property type="entry name" value="Adenosylhomocysteinase-like"/>
</dbReference>
<evidence type="ECO:0000256" key="2">
    <source>
        <dbReference type="ARBA" id="ARBA00007122"/>
    </source>
</evidence>
<reference evidence="6" key="1">
    <citation type="submission" date="2010-02" db="EMBL/GenBank/DDBJ databases">
        <authorList>
            <person name="Genoscope - CEA"/>
        </authorList>
    </citation>
    <scope>NUCLEOTIDE SEQUENCE</scope>
    <source>
        <plasmid evidence="6">VIBNI_pA</plasmid>
    </source>
</reference>
<evidence type="ECO:0000256" key="1">
    <source>
        <dbReference type="ARBA" id="ARBA00001911"/>
    </source>
</evidence>
<feature type="domain" description="S-adenosyl-L-homocysteine hydrolase NAD binding" evidence="5">
    <location>
        <begin position="171"/>
        <end position="332"/>
    </location>
</feature>
<keyword evidence="4" id="KW-0520">NAD</keyword>
<dbReference type="InterPro" id="IPR042172">
    <property type="entry name" value="Adenosylhomocyst_ase-like_sf"/>
</dbReference>
<dbReference type="EMBL" id="FP893246">
    <property type="protein sequence ID" value="CBJ93189.1"/>
    <property type="molecule type" value="Genomic_DNA"/>
</dbReference>
<dbReference type="InterPro" id="IPR036291">
    <property type="entry name" value="NAD(P)-bd_dom_sf"/>
</dbReference>
<comment type="similarity">
    <text evidence="2">Belongs to the adenosylhomocysteinase family.</text>
</comment>
<dbReference type="Gene3D" id="3.40.50.1480">
    <property type="entry name" value="Adenosylhomocysteinase-like"/>
    <property type="match status" value="1"/>
</dbReference>
<dbReference type="InterPro" id="IPR020082">
    <property type="entry name" value="S-Ado-L-homoCys_hydrolase_CS"/>
</dbReference>
<evidence type="ECO:0000256" key="4">
    <source>
        <dbReference type="ARBA" id="ARBA00023027"/>
    </source>
</evidence>
<keyword evidence="6" id="KW-0614">Plasmid</keyword>
<evidence type="ECO:0000256" key="3">
    <source>
        <dbReference type="ARBA" id="ARBA00022563"/>
    </source>
</evidence>
<dbReference type="PROSITE" id="PS00739">
    <property type="entry name" value="ADOHCYASE_2"/>
    <property type="match status" value="1"/>
</dbReference>
<dbReference type="PANTHER" id="PTHR23420">
    <property type="entry name" value="ADENOSYLHOMOCYSTEINASE"/>
    <property type="match status" value="1"/>
</dbReference>
<organism evidence="6">
    <name type="scientific">Vibrio nigripulchritudo</name>
    <dbReference type="NCBI Taxonomy" id="28173"/>
    <lineage>
        <taxon>Bacteria</taxon>
        <taxon>Pseudomonadati</taxon>
        <taxon>Pseudomonadota</taxon>
        <taxon>Gammaproteobacteria</taxon>
        <taxon>Vibrionales</taxon>
        <taxon>Vibrionaceae</taxon>
        <taxon>Vibrio</taxon>
    </lineage>
</organism>
<dbReference type="SUPFAM" id="SSF52283">
    <property type="entry name" value="Formate/glycerate dehydrogenase catalytic domain-like"/>
    <property type="match status" value="1"/>
</dbReference>
<dbReference type="Pfam" id="PF05221">
    <property type="entry name" value="AdoHcyase"/>
    <property type="match status" value="1"/>
</dbReference>
<dbReference type="GO" id="GO:0006730">
    <property type="term" value="P:one-carbon metabolic process"/>
    <property type="evidence" value="ECO:0007669"/>
    <property type="project" value="UniProtKB-KW"/>
</dbReference>
<dbReference type="NCBIfam" id="NF004005">
    <property type="entry name" value="PRK05476.2-3"/>
    <property type="match status" value="1"/>
</dbReference>
<dbReference type="SMART" id="SM00996">
    <property type="entry name" value="AdoHcyase"/>
    <property type="match status" value="1"/>
</dbReference>
<dbReference type="PANTHER" id="PTHR23420:SF0">
    <property type="entry name" value="ADENOSYLHOMOCYSTEINASE"/>
    <property type="match status" value="1"/>
</dbReference>
<geneLocation type="plasmid" evidence="6">
    <name>VIBNI_pA</name>
</geneLocation>
<dbReference type="SUPFAM" id="SSF51735">
    <property type="entry name" value="NAD(P)-binding Rossmann-fold domains"/>
    <property type="match status" value="1"/>
</dbReference>
<dbReference type="GO" id="GO:0004013">
    <property type="term" value="F:adenosylhomocysteinase activity"/>
    <property type="evidence" value="ECO:0007669"/>
    <property type="project" value="TreeGrafter"/>
</dbReference>
<dbReference type="Gene3D" id="3.40.50.720">
    <property type="entry name" value="NAD(P)-binding Rossmann-like Domain"/>
    <property type="match status" value="1"/>
</dbReference>
<name>A0A9P1JLL1_9VIBR</name>
<evidence type="ECO:0000313" key="6">
    <source>
        <dbReference type="EMBL" id="CBJ93189.1"/>
    </source>
</evidence>
<accession>A0A9P1JLL1</accession>
<sequence>MEVNMSNDGRVEFVRSSAKILRALKREFERDQPFQGLSIGVCLHIEPKTALLCEVLQAGGAFVAVTGNIGTTDDATVDYLNTRGITCLGYRTFDRSEHHKNLRAILDTQPHLLLDNGADLYELLYSAPVPDHFIGGTEETTTGAHKLRERLSVHHPIFVINDSLIKLTLENQYGVGQSVLEAYMDTTNLMINGKDVLVVGYGWCGKGIAKYFSLMGAKVTVAETSSIAALAAFMEGYTLSKVSDAIITSDVVVTATGRPKALSCEDMKLAKTGCVFMNAGHLREELPIDDYVGQALLVETLTPGIQKIHLDAEHFHYLLGRGEMVNLTLGKGDPIETVEAGLALQALTLRHLAVSSDLSSGVFEVPQTLELALADTLLEAQGITWR</sequence>
<dbReference type="SMART" id="SM00997">
    <property type="entry name" value="AdoHcyase_NAD"/>
    <property type="match status" value="1"/>
</dbReference>
<protein>
    <submittedName>
        <fullName evidence="6">Adenosylhomocysteinase</fullName>
    </submittedName>
</protein>
<dbReference type="GO" id="GO:0033353">
    <property type="term" value="P:S-adenosylmethionine cycle"/>
    <property type="evidence" value="ECO:0007669"/>
    <property type="project" value="TreeGrafter"/>
</dbReference>
<dbReference type="GO" id="GO:0005829">
    <property type="term" value="C:cytosol"/>
    <property type="evidence" value="ECO:0007669"/>
    <property type="project" value="TreeGrafter"/>
</dbReference>
<gene>
    <name evidence="6" type="ORF">VIBNI_0166</name>
</gene>
<comment type="cofactor">
    <cofactor evidence="1">
        <name>NAD(+)</name>
        <dbReference type="ChEBI" id="CHEBI:57540"/>
    </cofactor>
</comment>
<proteinExistence type="inferred from homology"/>
<dbReference type="AlphaFoldDB" id="A0A9P1JLL1"/>